<comment type="caution">
    <text evidence="3">The sequence shown here is derived from an EMBL/GenBank/DDBJ whole genome shotgun (WGS) entry which is preliminary data.</text>
</comment>
<organism evidence="3 4">
    <name type="scientific">Periplaneta americana</name>
    <name type="common">American cockroach</name>
    <name type="synonym">Blatta americana</name>
    <dbReference type="NCBI Taxonomy" id="6978"/>
    <lineage>
        <taxon>Eukaryota</taxon>
        <taxon>Metazoa</taxon>
        <taxon>Ecdysozoa</taxon>
        <taxon>Arthropoda</taxon>
        <taxon>Hexapoda</taxon>
        <taxon>Insecta</taxon>
        <taxon>Pterygota</taxon>
        <taxon>Neoptera</taxon>
        <taxon>Polyneoptera</taxon>
        <taxon>Dictyoptera</taxon>
        <taxon>Blattodea</taxon>
        <taxon>Blattoidea</taxon>
        <taxon>Blattidae</taxon>
        <taxon>Blattinae</taxon>
        <taxon>Periplaneta</taxon>
    </lineage>
</organism>
<accession>A0ABQ8TQI3</accession>
<dbReference type="SUPFAM" id="SSF46689">
    <property type="entry name" value="Homeodomain-like"/>
    <property type="match status" value="1"/>
</dbReference>
<evidence type="ECO:0000313" key="3">
    <source>
        <dbReference type="EMBL" id="KAJ4447645.1"/>
    </source>
</evidence>
<evidence type="ECO:0000313" key="4">
    <source>
        <dbReference type="Proteomes" id="UP001148838"/>
    </source>
</evidence>
<evidence type="ECO:0000256" key="1">
    <source>
        <dbReference type="ARBA" id="ARBA00004123"/>
    </source>
</evidence>
<dbReference type="InterPro" id="IPR007889">
    <property type="entry name" value="HTH_Psq"/>
</dbReference>
<proteinExistence type="predicted"/>
<protein>
    <recommendedName>
        <fullName evidence="2">HTH psq-type domain-containing protein</fullName>
    </recommendedName>
</protein>
<comment type="subcellular location">
    <subcellularLocation>
        <location evidence="1">Nucleus</location>
    </subcellularLocation>
</comment>
<reference evidence="3 4" key="1">
    <citation type="journal article" date="2022" name="Allergy">
        <title>Genome assembly and annotation of Periplaneta americana reveal a comprehensive cockroach allergen profile.</title>
        <authorList>
            <person name="Wang L."/>
            <person name="Xiong Q."/>
            <person name="Saelim N."/>
            <person name="Wang L."/>
            <person name="Nong W."/>
            <person name="Wan A.T."/>
            <person name="Shi M."/>
            <person name="Liu X."/>
            <person name="Cao Q."/>
            <person name="Hui J.H.L."/>
            <person name="Sookrung N."/>
            <person name="Leung T.F."/>
            <person name="Tungtrongchitr A."/>
            <person name="Tsui S.K.W."/>
        </authorList>
    </citation>
    <scope>NUCLEOTIDE SEQUENCE [LARGE SCALE GENOMIC DNA]</scope>
    <source>
        <strain evidence="3">PWHHKU_190912</strain>
    </source>
</reference>
<gene>
    <name evidence="3" type="ORF">ANN_09652</name>
</gene>
<dbReference type="InterPro" id="IPR009057">
    <property type="entry name" value="Homeodomain-like_sf"/>
</dbReference>
<dbReference type="Pfam" id="PF05225">
    <property type="entry name" value="HTH_psq"/>
    <property type="match status" value="1"/>
</dbReference>
<feature type="domain" description="HTH psq-type" evidence="2">
    <location>
        <begin position="11"/>
        <end position="46"/>
    </location>
</feature>
<keyword evidence="4" id="KW-1185">Reference proteome</keyword>
<dbReference type="Gene3D" id="1.10.10.60">
    <property type="entry name" value="Homeodomain-like"/>
    <property type="match status" value="1"/>
</dbReference>
<name>A0ABQ8TQI3_PERAM</name>
<evidence type="ECO:0000259" key="2">
    <source>
        <dbReference type="Pfam" id="PF05225"/>
    </source>
</evidence>
<dbReference type="Proteomes" id="UP001148838">
    <property type="component" value="Unassembled WGS sequence"/>
</dbReference>
<sequence>MNPKCRKLWKEEVMKAAIISVRNKVMGLQRASNTFNVPKYTLKDKVSNKEGVYKLVSTKLGIKPVLPFELEDSLVFILLRNGVAILWFICKGLKNYGFSVSIYERSEPPIFEER</sequence>
<dbReference type="EMBL" id="JAJSOF020000005">
    <property type="protein sequence ID" value="KAJ4447645.1"/>
    <property type="molecule type" value="Genomic_DNA"/>
</dbReference>